<protein>
    <recommendedName>
        <fullName evidence="8">Kelch repeat protein</fullName>
    </recommendedName>
</protein>
<dbReference type="Gene3D" id="2.120.10.80">
    <property type="entry name" value="Kelch-type beta propeller"/>
    <property type="match status" value="1"/>
</dbReference>
<proteinExistence type="predicted"/>
<gene>
    <name evidence="6" type="ORF">ASPSYDRAFT_47506</name>
</gene>
<reference evidence="7" key="1">
    <citation type="journal article" date="2017" name="Genome Biol.">
        <title>Comparative genomics reveals high biological diversity and specific adaptations in the industrially and medically important fungal genus Aspergillus.</title>
        <authorList>
            <person name="de Vries R.P."/>
            <person name="Riley R."/>
            <person name="Wiebenga A."/>
            <person name="Aguilar-Osorio G."/>
            <person name="Amillis S."/>
            <person name="Uchima C.A."/>
            <person name="Anderluh G."/>
            <person name="Asadollahi M."/>
            <person name="Askin M."/>
            <person name="Barry K."/>
            <person name="Battaglia E."/>
            <person name="Bayram O."/>
            <person name="Benocci T."/>
            <person name="Braus-Stromeyer S.A."/>
            <person name="Caldana C."/>
            <person name="Canovas D."/>
            <person name="Cerqueira G.C."/>
            <person name="Chen F."/>
            <person name="Chen W."/>
            <person name="Choi C."/>
            <person name="Clum A."/>
            <person name="Dos Santos R.A."/>
            <person name="Damasio A.R."/>
            <person name="Diallinas G."/>
            <person name="Emri T."/>
            <person name="Fekete E."/>
            <person name="Flipphi M."/>
            <person name="Freyberg S."/>
            <person name="Gallo A."/>
            <person name="Gournas C."/>
            <person name="Habgood R."/>
            <person name="Hainaut M."/>
            <person name="Harispe M.L."/>
            <person name="Henrissat B."/>
            <person name="Hilden K.S."/>
            <person name="Hope R."/>
            <person name="Hossain A."/>
            <person name="Karabika E."/>
            <person name="Karaffa L."/>
            <person name="Karanyi Z."/>
            <person name="Krasevec N."/>
            <person name="Kuo A."/>
            <person name="Kusch H."/>
            <person name="LaButti K."/>
            <person name="Lagendijk E.L."/>
            <person name="Lapidus A."/>
            <person name="Levasseur A."/>
            <person name="Lindquist E."/>
            <person name="Lipzen A."/>
            <person name="Logrieco A.F."/>
            <person name="MacCabe A."/>
            <person name="Maekelae M.R."/>
            <person name="Malavazi I."/>
            <person name="Melin P."/>
            <person name="Meyer V."/>
            <person name="Mielnichuk N."/>
            <person name="Miskei M."/>
            <person name="Molnar A.P."/>
            <person name="Mule G."/>
            <person name="Ngan C.Y."/>
            <person name="Orejas M."/>
            <person name="Orosz E."/>
            <person name="Ouedraogo J.P."/>
            <person name="Overkamp K.M."/>
            <person name="Park H.-S."/>
            <person name="Perrone G."/>
            <person name="Piumi F."/>
            <person name="Punt P.J."/>
            <person name="Ram A.F."/>
            <person name="Ramon A."/>
            <person name="Rauscher S."/>
            <person name="Record E."/>
            <person name="Riano-Pachon D.M."/>
            <person name="Robert V."/>
            <person name="Roehrig J."/>
            <person name="Ruller R."/>
            <person name="Salamov A."/>
            <person name="Salih N.S."/>
            <person name="Samson R.A."/>
            <person name="Sandor E."/>
            <person name="Sanguinetti M."/>
            <person name="Schuetze T."/>
            <person name="Sepcic K."/>
            <person name="Shelest E."/>
            <person name="Sherlock G."/>
            <person name="Sophianopoulou V."/>
            <person name="Squina F.M."/>
            <person name="Sun H."/>
            <person name="Susca A."/>
            <person name="Todd R.B."/>
            <person name="Tsang A."/>
            <person name="Unkles S.E."/>
            <person name="van de Wiele N."/>
            <person name="van Rossen-Uffink D."/>
            <person name="Oliveira J.V."/>
            <person name="Vesth T.C."/>
            <person name="Visser J."/>
            <person name="Yu J.-H."/>
            <person name="Zhou M."/>
            <person name="Andersen M.R."/>
            <person name="Archer D.B."/>
            <person name="Baker S.E."/>
            <person name="Benoit I."/>
            <person name="Brakhage A.A."/>
            <person name="Braus G.H."/>
            <person name="Fischer R."/>
            <person name="Frisvad J.C."/>
            <person name="Goldman G.H."/>
            <person name="Houbraken J."/>
            <person name="Oakley B."/>
            <person name="Pocsi I."/>
            <person name="Scazzocchio C."/>
            <person name="Seiboth B."/>
            <person name="vanKuyk P.A."/>
            <person name="Wortman J."/>
            <person name="Dyer P.S."/>
            <person name="Grigoriev I.V."/>
        </authorList>
    </citation>
    <scope>NUCLEOTIDE SEQUENCE [LARGE SCALE GENOMIC DNA]</scope>
    <source>
        <strain evidence="7">CBS 593.65</strain>
    </source>
</reference>
<keyword evidence="2" id="KW-0677">Repeat</keyword>
<keyword evidence="4" id="KW-0812">Transmembrane</keyword>
<dbReference type="STRING" id="1036612.A0A1L9TD52"/>
<evidence type="ECO:0000256" key="3">
    <source>
        <dbReference type="SAM" id="MobiDB-lite"/>
    </source>
</evidence>
<feature type="compositionally biased region" description="Polar residues" evidence="3">
    <location>
        <begin position="628"/>
        <end position="638"/>
    </location>
</feature>
<dbReference type="Pfam" id="PF24681">
    <property type="entry name" value="Kelch_KLHDC2_KLHL20_DRC7"/>
    <property type="match status" value="1"/>
</dbReference>
<evidence type="ECO:0008006" key="8">
    <source>
        <dbReference type="Google" id="ProtNLM"/>
    </source>
</evidence>
<dbReference type="OrthoDB" id="540004at2759"/>
<feature type="compositionally biased region" description="Low complexity" evidence="3">
    <location>
        <begin position="697"/>
        <end position="709"/>
    </location>
</feature>
<keyword evidence="5" id="KW-0732">Signal</keyword>
<evidence type="ECO:0000313" key="6">
    <source>
        <dbReference type="EMBL" id="OJJ57213.1"/>
    </source>
</evidence>
<dbReference type="EMBL" id="KV878589">
    <property type="protein sequence ID" value="OJJ57213.1"/>
    <property type="molecule type" value="Genomic_DNA"/>
</dbReference>
<feature type="signal peptide" evidence="5">
    <location>
        <begin position="1"/>
        <end position="19"/>
    </location>
</feature>
<dbReference type="AlphaFoldDB" id="A0A1L9TD52"/>
<accession>A0A1L9TD52</accession>
<sequence length="737" mass="79674">MPDRWRLALLAALVGSSQAQLVQNGSSICSWGQLRANIVRDTVYLDGGELYKEIVFSDGHTMATNRNNPESITYYLNLSSKFNTQTENLTALFGQLEKTGGIVGSNLAPDYNDGVMFANDGMFILYGGYLPPSDSADYPPSGQTIAYEKYQYGPEISDFSPTIKQITMEDVSWHITNGAGVSSPSEYLGFYISGVHAPGWGPTLDNGNSTQLSQRMITVDTSKMLDPKFSNSSIPSYIKPRTNAEAVWVPVADRGIVVLIGGVTYPEKLYSGGLSEDQEKESRDNDPVFMETVSIYDIADNKWYLQNTTGDVPPQLSSFCSVYASSPDGSSQNIYIYGGYDGVTPKNTTWDDVYVLSLPSFEWIKLYEGDSENSGRKQHKCAKPYPDKMLVLGGTQNSPVDCIEPIRVFNLNTGRFQDTYDPEDWEEYKVPDLVSGRIGGDADGGATKTEPDSWTNSSLADVFEKKYSNTIETYYPYETSATPTTTSVSGGGGGGFPGWAGAIIGVVLGVLLIAGILAFFFIRRRRKRGARRQSEVSGITSRVTNWMNAGAFGPASKDPENSTIVSGDMTNITSGSTAVGPESSINAPPMAQTTQEVAGDPVYEMHAHSATPGQHAAFAVELPTPFNRDTANPVSPSATLPVGYTSPVSPQVRQEKDGDEPSRPGHQRNVSSLSSVPSYDPALGEESDSVAQRPRYVSGVSEASVSSAGTRAEGTGTSFSNRGLGLEDIPDEDHRER</sequence>
<evidence type="ECO:0000256" key="4">
    <source>
        <dbReference type="SAM" id="Phobius"/>
    </source>
</evidence>
<dbReference type="PANTHER" id="PTHR46228">
    <property type="entry name" value="KELCH DOMAIN-CONTAINING PROTEIN"/>
    <property type="match status" value="1"/>
</dbReference>
<dbReference type="PANTHER" id="PTHR46228:SF2">
    <property type="entry name" value="KELCH REPEAT PROTEIN (AFU_ORTHOLOGUE AFUA_4G14350)"/>
    <property type="match status" value="1"/>
</dbReference>
<feature type="chain" id="PRO_5009887625" description="Kelch repeat protein" evidence="5">
    <location>
        <begin position="20"/>
        <end position="737"/>
    </location>
</feature>
<dbReference type="VEuPathDB" id="FungiDB:ASPSYDRAFT_47506"/>
<dbReference type="RefSeq" id="XP_040701019.1">
    <property type="nucleotide sequence ID" value="XM_040847440.1"/>
</dbReference>
<dbReference type="SUPFAM" id="SSF50965">
    <property type="entry name" value="Galactose oxidase, central domain"/>
    <property type="match status" value="1"/>
</dbReference>
<evidence type="ECO:0000256" key="2">
    <source>
        <dbReference type="ARBA" id="ARBA00022737"/>
    </source>
</evidence>
<keyword evidence="4" id="KW-1133">Transmembrane helix</keyword>
<dbReference type="InterPro" id="IPR015915">
    <property type="entry name" value="Kelch-typ_b-propeller"/>
</dbReference>
<feature type="compositionally biased region" description="Basic and acidic residues" evidence="3">
    <location>
        <begin position="653"/>
        <end position="663"/>
    </location>
</feature>
<keyword evidence="1" id="KW-0880">Kelch repeat</keyword>
<keyword evidence="4" id="KW-0472">Membrane</keyword>
<evidence type="ECO:0000256" key="1">
    <source>
        <dbReference type="ARBA" id="ARBA00022441"/>
    </source>
</evidence>
<dbReference type="Proteomes" id="UP000184356">
    <property type="component" value="Unassembled WGS sequence"/>
</dbReference>
<name>A0A1L9TD52_9EURO</name>
<feature type="compositionally biased region" description="Polar residues" evidence="3">
    <location>
        <begin position="668"/>
        <end position="677"/>
    </location>
</feature>
<feature type="region of interest" description="Disordered" evidence="3">
    <location>
        <begin position="628"/>
        <end position="737"/>
    </location>
</feature>
<dbReference type="GeneID" id="63763513"/>
<dbReference type="InterPro" id="IPR011043">
    <property type="entry name" value="Gal_Oxase/kelch_b-propeller"/>
</dbReference>
<evidence type="ECO:0000313" key="7">
    <source>
        <dbReference type="Proteomes" id="UP000184356"/>
    </source>
</evidence>
<keyword evidence="7" id="KW-1185">Reference proteome</keyword>
<feature type="transmembrane region" description="Helical" evidence="4">
    <location>
        <begin position="499"/>
        <end position="522"/>
    </location>
</feature>
<evidence type="ECO:0000256" key="5">
    <source>
        <dbReference type="SAM" id="SignalP"/>
    </source>
</evidence>
<organism evidence="6 7">
    <name type="scientific">Aspergillus sydowii CBS 593.65</name>
    <dbReference type="NCBI Taxonomy" id="1036612"/>
    <lineage>
        <taxon>Eukaryota</taxon>
        <taxon>Fungi</taxon>
        <taxon>Dikarya</taxon>
        <taxon>Ascomycota</taxon>
        <taxon>Pezizomycotina</taxon>
        <taxon>Eurotiomycetes</taxon>
        <taxon>Eurotiomycetidae</taxon>
        <taxon>Eurotiales</taxon>
        <taxon>Aspergillaceae</taxon>
        <taxon>Aspergillus</taxon>
        <taxon>Aspergillus subgen. Nidulantes</taxon>
    </lineage>
</organism>